<proteinExistence type="predicted"/>
<evidence type="ECO:0000256" key="4">
    <source>
        <dbReference type="ARBA" id="ARBA00022982"/>
    </source>
</evidence>
<evidence type="ECO:0000256" key="8">
    <source>
        <dbReference type="RuleBase" id="RU368020"/>
    </source>
</evidence>
<evidence type="ECO:0000256" key="6">
    <source>
        <dbReference type="ARBA" id="ARBA00023014"/>
    </source>
</evidence>
<dbReference type="RefSeq" id="WP_073261956.1">
    <property type="nucleotide sequence ID" value="NZ_FRCS01000011.1"/>
</dbReference>
<dbReference type="EMBL" id="FRCS01000011">
    <property type="protein sequence ID" value="SHN45265.1"/>
    <property type="molecule type" value="Genomic_DNA"/>
</dbReference>
<keyword evidence="3 8" id="KW-0479">Metal-binding</keyword>
<gene>
    <name evidence="10" type="ORF">SAMN05443668_111224</name>
</gene>
<evidence type="ECO:0000256" key="5">
    <source>
        <dbReference type="ARBA" id="ARBA00023004"/>
    </source>
</evidence>
<dbReference type="AlphaFoldDB" id="A0A1M7RG46"/>
<protein>
    <recommendedName>
        <fullName evidence="8">Ferredoxin</fullName>
    </recommendedName>
</protein>
<evidence type="ECO:0000256" key="1">
    <source>
        <dbReference type="ARBA" id="ARBA00001927"/>
    </source>
</evidence>
<evidence type="ECO:0000313" key="10">
    <source>
        <dbReference type="EMBL" id="SHN45265.1"/>
    </source>
</evidence>
<dbReference type="STRING" id="134849.SAMN05443668_111224"/>
<name>A0A1M7RG46_9ACTN</name>
<feature type="domain" description="4Fe-4S ferredoxin-type" evidence="9">
    <location>
        <begin position="2"/>
        <end position="30"/>
    </location>
</feature>
<keyword evidence="7" id="KW-0003">3Fe-4S</keyword>
<dbReference type="Pfam" id="PF06902">
    <property type="entry name" value="Fer4_19"/>
    <property type="match status" value="1"/>
</dbReference>
<evidence type="ECO:0000313" key="11">
    <source>
        <dbReference type="Proteomes" id="UP000184440"/>
    </source>
</evidence>
<evidence type="ECO:0000259" key="9">
    <source>
        <dbReference type="PROSITE" id="PS51379"/>
    </source>
</evidence>
<dbReference type="InterPro" id="IPR001080">
    <property type="entry name" value="3Fe4S_ferredoxin"/>
</dbReference>
<evidence type="ECO:0000256" key="3">
    <source>
        <dbReference type="ARBA" id="ARBA00022723"/>
    </source>
</evidence>
<keyword evidence="4 8" id="KW-0249">Electron transport</keyword>
<dbReference type="InterPro" id="IPR017896">
    <property type="entry name" value="4Fe4S_Fe-S-bd"/>
</dbReference>
<keyword evidence="2 8" id="KW-0813">Transport</keyword>
<comment type="function">
    <text evidence="8">Ferredoxins are iron-sulfur proteins that transfer electrons in a wide variety of metabolic reactions.</text>
</comment>
<dbReference type="InterPro" id="IPR010693">
    <property type="entry name" value="Divergent_4Fe-4S_mono-cluster"/>
</dbReference>
<accession>A0A1M7RG46</accession>
<dbReference type="Proteomes" id="UP000184440">
    <property type="component" value="Unassembled WGS sequence"/>
</dbReference>
<organism evidence="10 11">
    <name type="scientific">Cryptosporangium aurantiacum</name>
    <dbReference type="NCBI Taxonomy" id="134849"/>
    <lineage>
        <taxon>Bacteria</taxon>
        <taxon>Bacillati</taxon>
        <taxon>Actinomycetota</taxon>
        <taxon>Actinomycetes</taxon>
        <taxon>Cryptosporangiales</taxon>
        <taxon>Cryptosporangiaceae</taxon>
        <taxon>Cryptosporangium</taxon>
    </lineage>
</organism>
<dbReference type="PROSITE" id="PS51379">
    <property type="entry name" value="4FE4S_FER_2"/>
    <property type="match status" value="1"/>
</dbReference>
<keyword evidence="6 8" id="KW-0411">Iron-sulfur</keyword>
<evidence type="ECO:0000256" key="7">
    <source>
        <dbReference type="ARBA" id="ARBA00023291"/>
    </source>
</evidence>
<keyword evidence="5 8" id="KW-0408">Iron</keyword>
<dbReference type="PRINTS" id="PR00352">
    <property type="entry name" value="3FE4SFRDOXIN"/>
</dbReference>
<evidence type="ECO:0000256" key="2">
    <source>
        <dbReference type="ARBA" id="ARBA00022448"/>
    </source>
</evidence>
<keyword evidence="11" id="KW-1185">Reference proteome</keyword>
<dbReference type="Gene3D" id="3.30.70.20">
    <property type="match status" value="1"/>
</dbReference>
<dbReference type="GO" id="GO:0051538">
    <property type="term" value="F:3 iron, 4 sulfur cluster binding"/>
    <property type="evidence" value="ECO:0007669"/>
    <property type="project" value="UniProtKB-KW"/>
</dbReference>
<dbReference type="SUPFAM" id="SSF54862">
    <property type="entry name" value="4Fe-4S ferredoxins"/>
    <property type="match status" value="1"/>
</dbReference>
<dbReference type="GO" id="GO:0005506">
    <property type="term" value="F:iron ion binding"/>
    <property type="evidence" value="ECO:0007669"/>
    <property type="project" value="UniProtKB-UniRule"/>
</dbReference>
<sequence>MTTIDIDRDVCIGSGMCVVAAPGAFGQDDSAVAVVVDPDGEPAGVIAGAVEACPTGALTLRED</sequence>
<reference evidence="10 11" key="1">
    <citation type="submission" date="2016-11" db="EMBL/GenBank/DDBJ databases">
        <authorList>
            <person name="Jaros S."/>
            <person name="Januszkiewicz K."/>
            <person name="Wedrychowicz H."/>
        </authorList>
    </citation>
    <scope>NUCLEOTIDE SEQUENCE [LARGE SCALE GENOMIC DNA]</scope>
    <source>
        <strain evidence="10 11">DSM 46144</strain>
    </source>
</reference>
<dbReference type="PANTHER" id="PTHR36923:SF3">
    <property type="entry name" value="FERREDOXIN"/>
    <property type="match status" value="1"/>
</dbReference>
<dbReference type="InterPro" id="IPR051269">
    <property type="entry name" value="Fe-S_cluster_ET"/>
</dbReference>
<dbReference type="PANTHER" id="PTHR36923">
    <property type="entry name" value="FERREDOXIN"/>
    <property type="match status" value="1"/>
</dbReference>
<dbReference type="GO" id="GO:0009055">
    <property type="term" value="F:electron transfer activity"/>
    <property type="evidence" value="ECO:0007669"/>
    <property type="project" value="UniProtKB-UniRule"/>
</dbReference>
<comment type="cofactor">
    <cofactor evidence="1">
        <name>[3Fe-4S] cluster</name>
        <dbReference type="ChEBI" id="CHEBI:21137"/>
    </cofactor>
</comment>